<name>A0A0F8XS49_9ZZZZ</name>
<dbReference type="Pfam" id="PF14076">
    <property type="entry name" value="DUF4258"/>
    <property type="match status" value="1"/>
</dbReference>
<proteinExistence type="predicted"/>
<dbReference type="EMBL" id="LAZR01057527">
    <property type="protein sequence ID" value="KKK71892.1"/>
    <property type="molecule type" value="Genomic_DNA"/>
</dbReference>
<dbReference type="InterPro" id="IPR025354">
    <property type="entry name" value="DUF4258"/>
</dbReference>
<evidence type="ECO:0008006" key="2">
    <source>
        <dbReference type="Google" id="ProtNLM"/>
    </source>
</evidence>
<evidence type="ECO:0000313" key="1">
    <source>
        <dbReference type="EMBL" id="KKK71892.1"/>
    </source>
</evidence>
<gene>
    <name evidence="1" type="ORF">LCGC14_2909370</name>
</gene>
<protein>
    <recommendedName>
        <fullName evidence="2">DUF4258 domain-containing protein</fullName>
    </recommendedName>
</protein>
<reference evidence="1" key="1">
    <citation type="journal article" date="2015" name="Nature">
        <title>Complex archaea that bridge the gap between prokaryotes and eukaryotes.</title>
        <authorList>
            <person name="Spang A."/>
            <person name="Saw J.H."/>
            <person name="Jorgensen S.L."/>
            <person name="Zaremba-Niedzwiedzka K."/>
            <person name="Martijn J."/>
            <person name="Lind A.E."/>
            <person name="van Eijk R."/>
            <person name="Schleper C."/>
            <person name="Guy L."/>
            <person name="Ettema T.J."/>
        </authorList>
    </citation>
    <scope>NUCLEOTIDE SEQUENCE</scope>
</reference>
<sequence length="101" mass="12242">MNWQKCFIEYKRVFRVHAIERMFERNIGLDDIEQVGKNFEIIEEYPNDFPFPSCLFLGFNKSNRPIHVVFSVNHKDKTVIIVTAYKPNKDKWEDNFKRRKS</sequence>
<accession>A0A0F8XS49</accession>
<comment type="caution">
    <text evidence="1">The sequence shown here is derived from an EMBL/GenBank/DDBJ whole genome shotgun (WGS) entry which is preliminary data.</text>
</comment>
<organism evidence="1">
    <name type="scientific">marine sediment metagenome</name>
    <dbReference type="NCBI Taxonomy" id="412755"/>
    <lineage>
        <taxon>unclassified sequences</taxon>
        <taxon>metagenomes</taxon>
        <taxon>ecological metagenomes</taxon>
    </lineage>
</organism>
<dbReference type="AlphaFoldDB" id="A0A0F8XS49"/>